<dbReference type="CDD" id="cd02016">
    <property type="entry name" value="TPP_E1_OGDC_like"/>
    <property type="match status" value="1"/>
</dbReference>
<feature type="domain" description="Transketolase-like pyrimidine-binding" evidence="7">
    <location>
        <begin position="569"/>
        <end position="762"/>
    </location>
</feature>
<dbReference type="GO" id="GO:0005829">
    <property type="term" value="C:cytosol"/>
    <property type="evidence" value="ECO:0007669"/>
    <property type="project" value="TreeGrafter"/>
</dbReference>
<evidence type="ECO:0000313" key="9">
    <source>
        <dbReference type="Proteomes" id="UP000298636"/>
    </source>
</evidence>
<comment type="cofactor">
    <cofactor evidence="1">
        <name>thiamine diphosphate</name>
        <dbReference type="ChEBI" id="CHEBI:58937"/>
    </cofactor>
</comment>
<organism evidence="8 9">
    <name type="scientific">Buchnera aphidicola</name>
    <name type="common">Stegophylla sp.</name>
    <dbReference type="NCBI Taxonomy" id="2315800"/>
    <lineage>
        <taxon>Bacteria</taxon>
        <taxon>Pseudomonadati</taxon>
        <taxon>Pseudomonadota</taxon>
        <taxon>Gammaproteobacteria</taxon>
        <taxon>Enterobacterales</taxon>
        <taxon>Erwiniaceae</taxon>
        <taxon>Buchnera</taxon>
    </lineage>
</organism>
<name>A0A4D6Y9I5_9GAMM</name>
<dbReference type="RefSeq" id="WP_158351801.1">
    <property type="nucleotide sequence ID" value="NZ_CP032998.1"/>
</dbReference>
<keyword evidence="5 8" id="KW-0560">Oxidoreductase</keyword>
<dbReference type="EC" id="1.2.4.2" evidence="4"/>
<sequence length="909" mass="106470">MNKKDIFHSNFYDLNGINQLYIEHIYQNFLNNSNSVELYWQKFFKKNKNKFLLTKKKYQYDDQMDNNGIINSDQLNELKLIDLFRKYGHQYANLDPIQLIYHKHKLNAFLLLYGFSFIHKIKNKNHNTQYQDSPINTLQSIYKKFKKIYCTTFSIEYMHLDEKQEMFWIQKHVENKVNNFFLTKKKKIKILKNLVKSEVFEKYLHSQFPGTKRFSLEGSESLIPALDTMIHYAVKKMSSKIIIGMAHRGRLNVLVNILKKNILHLRNEFSNTYIPTFGTGDAKYHFGMSSKIKIKNQVIMVDLKSNPSHLEIINPVVMGSSRAYIDQKKIFNSNSILPINIHGDSAIIGQGVNQETLNMSKTNGYTVGGTVHIIINNQIGFTTSNIKDIRSSRYCTDIAKMIQAPVFHVNADDPEAVIFIIQLALRFRYKFKKDIFIDLVCYRRHGHNEVDEPSVTQPLMYKKIKNHPTVCTIYAKKLECDKVINSTYLNNLKLKYRNKFDINDKNENYTTFNNEKICTKINILYNLKIYDIQNLAIQISYIPKNIQVHNRIIKIYNNRYNMAIRKRLFDWGNAEILAYATLLYQGIACRLSGEDVSRGTFFHRHAIIYDQNSGISYIPLNHLKQSKNKFYIWDSVLSEESVLAFEYGYSIDSYNTLNIWEAQFGDFVNGAQIVIDQFISSGEQKWGIKSKLVIFLPHGYEGQGPEHSSARIERFLQLCAQNNMVVCIPSTSSQIYHLIRYQALCQIFKPLIVISPKSLLRNIMSNSYLLELEYEYYKSVINEIDFINLSLIKKVILCSGKIYYELLSERRKMDKIHVILIRIERLYPFPKKKILDLLKIYCFINNTFWCQEEPKNQGAWYYIQKCFMSISNIKIQYIGRPSSAAPAVGSMFLHLKQQKEIINCALNIY</sequence>
<evidence type="ECO:0000256" key="3">
    <source>
        <dbReference type="ARBA" id="ARBA00006936"/>
    </source>
</evidence>
<dbReference type="Gene3D" id="3.40.50.11610">
    <property type="entry name" value="Multifunctional 2-oxoglutarate metabolism enzyme, C-terminal domain"/>
    <property type="match status" value="1"/>
</dbReference>
<dbReference type="InterPro" id="IPR011603">
    <property type="entry name" value="2oxoglutarate_DH_E1"/>
</dbReference>
<dbReference type="Pfam" id="PF00676">
    <property type="entry name" value="E1_dh"/>
    <property type="match status" value="1"/>
</dbReference>
<dbReference type="Gene3D" id="3.40.50.970">
    <property type="match status" value="1"/>
</dbReference>
<dbReference type="NCBIfam" id="NF006914">
    <property type="entry name" value="PRK09404.1"/>
    <property type="match status" value="1"/>
</dbReference>
<dbReference type="GO" id="GO:0006099">
    <property type="term" value="P:tricarboxylic acid cycle"/>
    <property type="evidence" value="ECO:0007669"/>
    <property type="project" value="TreeGrafter"/>
</dbReference>
<dbReference type="NCBIfam" id="TIGR00239">
    <property type="entry name" value="2oxo_dh_E1"/>
    <property type="match status" value="1"/>
</dbReference>
<dbReference type="Proteomes" id="UP000298636">
    <property type="component" value="Chromosome"/>
</dbReference>
<comment type="function">
    <text evidence="2">E1 component of the 2-oxoglutarate dehydrogenase (OGDH) complex which catalyzes the decarboxylation of 2-oxoglutarate, the first step in the conversion of 2-oxoglutarate to succinyl-CoA and CO(2).</text>
</comment>
<dbReference type="InterPro" id="IPR001017">
    <property type="entry name" value="DH_E1"/>
</dbReference>
<evidence type="ECO:0000259" key="7">
    <source>
        <dbReference type="SMART" id="SM00861"/>
    </source>
</evidence>
<dbReference type="InterPro" id="IPR031717">
    <property type="entry name" value="ODO-1/KGD_C"/>
</dbReference>
<protein>
    <recommendedName>
        <fullName evidence="4">oxoglutarate dehydrogenase (succinyl-transferring)</fullName>
        <ecNumber evidence="4">1.2.4.2</ecNumber>
    </recommendedName>
</protein>
<gene>
    <name evidence="8" type="ORF">D9V79_00950</name>
</gene>
<dbReference type="InterPro" id="IPR005475">
    <property type="entry name" value="Transketolase-like_Pyr-bd"/>
</dbReference>
<dbReference type="InterPro" id="IPR029061">
    <property type="entry name" value="THDP-binding"/>
</dbReference>
<dbReference type="PANTHER" id="PTHR23152:SF4">
    <property type="entry name" value="2-OXOADIPATE DEHYDROGENASE COMPLEX COMPONENT E1"/>
    <property type="match status" value="1"/>
</dbReference>
<dbReference type="GO" id="GO:0004591">
    <property type="term" value="F:oxoglutarate dehydrogenase (succinyl-transferring) activity"/>
    <property type="evidence" value="ECO:0007669"/>
    <property type="project" value="UniProtKB-EC"/>
</dbReference>
<dbReference type="Pfam" id="PF16870">
    <property type="entry name" value="OxoGdeHyase_C"/>
    <property type="match status" value="1"/>
</dbReference>
<dbReference type="EMBL" id="CP032998">
    <property type="protein sequence ID" value="QCI26367.1"/>
    <property type="molecule type" value="Genomic_DNA"/>
</dbReference>
<evidence type="ECO:0000313" key="8">
    <source>
        <dbReference type="EMBL" id="QCI26367.1"/>
    </source>
</evidence>
<evidence type="ECO:0000256" key="2">
    <source>
        <dbReference type="ARBA" id="ARBA00003906"/>
    </source>
</evidence>
<dbReference type="OrthoDB" id="9759785at2"/>
<dbReference type="Pfam" id="PF02779">
    <property type="entry name" value="Transket_pyr"/>
    <property type="match status" value="1"/>
</dbReference>
<evidence type="ECO:0000256" key="1">
    <source>
        <dbReference type="ARBA" id="ARBA00001964"/>
    </source>
</evidence>
<keyword evidence="9" id="KW-1185">Reference proteome</keyword>
<evidence type="ECO:0000256" key="6">
    <source>
        <dbReference type="ARBA" id="ARBA00023052"/>
    </source>
</evidence>
<dbReference type="SUPFAM" id="SSF52518">
    <property type="entry name" value="Thiamin diphosphate-binding fold (THDP-binding)"/>
    <property type="match status" value="2"/>
</dbReference>
<dbReference type="SMART" id="SM00861">
    <property type="entry name" value="Transket_pyr"/>
    <property type="match status" value="1"/>
</dbReference>
<dbReference type="PANTHER" id="PTHR23152">
    <property type="entry name" value="2-OXOGLUTARATE DEHYDROGENASE"/>
    <property type="match status" value="1"/>
</dbReference>
<accession>A0A4D6Y9I5</accession>
<comment type="similarity">
    <text evidence="3">Belongs to the alpha-ketoglutarate dehydrogenase family.</text>
</comment>
<evidence type="ECO:0000256" key="5">
    <source>
        <dbReference type="ARBA" id="ARBA00023002"/>
    </source>
</evidence>
<dbReference type="Gene3D" id="3.40.50.12470">
    <property type="match status" value="1"/>
</dbReference>
<dbReference type="Gene3D" id="1.10.287.1150">
    <property type="entry name" value="TPP helical domain"/>
    <property type="match status" value="1"/>
</dbReference>
<dbReference type="GO" id="GO:0030976">
    <property type="term" value="F:thiamine pyrophosphate binding"/>
    <property type="evidence" value="ECO:0007669"/>
    <property type="project" value="InterPro"/>
</dbReference>
<dbReference type="NCBIfam" id="NF008907">
    <property type="entry name" value="PRK12270.1"/>
    <property type="match status" value="1"/>
</dbReference>
<dbReference type="PIRSF" id="PIRSF000157">
    <property type="entry name" value="Oxoglu_dh_E1"/>
    <property type="match status" value="1"/>
</dbReference>
<proteinExistence type="inferred from homology"/>
<dbReference type="GO" id="GO:0045252">
    <property type="term" value="C:oxoglutarate dehydrogenase complex"/>
    <property type="evidence" value="ECO:0007669"/>
    <property type="project" value="TreeGrafter"/>
</dbReference>
<dbReference type="AlphaFoldDB" id="A0A4D6Y9I5"/>
<evidence type="ECO:0000256" key="4">
    <source>
        <dbReference type="ARBA" id="ARBA00012280"/>
    </source>
</evidence>
<dbReference type="InterPro" id="IPR042179">
    <property type="entry name" value="KGD_C_sf"/>
</dbReference>
<keyword evidence="6" id="KW-0786">Thiamine pyrophosphate</keyword>
<reference evidence="8 9" key="1">
    <citation type="submission" date="2018-10" db="EMBL/GenBank/DDBJ databases">
        <title>Comparative functional genomics of the obligate endosymbiont Buchnera aphidicola.</title>
        <authorList>
            <person name="Chong R.A."/>
        </authorList>
    </citation>
    <scope>NUCLEOTIDE SEQUENCE [LARGE SCALE GENOMIC DNA]</scope>
    <source>
        <strain evidence="8 9">Ssp</strain>
    </source>
</reference>
<dbReference type="Pfam" id="PF16078">
    <property type="entry name" value="2-oxogl_dehyd_N"/>
    <property type="match status" value="1"/>
</dbReference>
<dbReference type="InterPro" id="IPR032106">
    <property type="entry name" value="2-oxogl_dehyd_N"/>
</dbReference>